<keyword evidence="1" id="KW-0812">Transmembrane</keyword>
<keyword evidence="1" id="KW-1133">Transmembrane helix</keyword>
<protein>
    <submittedName>
        <fullName evidence="2">Uncharacterized protein</fullName>
    </submittedName>
</protein>
<name>A0ABV6RUL3_9GAMM</name>
<feature type="transmembrane region" description="Helical" evidence="1">
    <location>
        <begin position="6"/>
        <end position="31"/>
    </location>
</feature>
<gene>
    <name evidence="2" type="ORF">ACFFGH_22735</name>
</gene>
<sequence length="73" mass="7818">MAEHALSYFIALVVVCNVSVMLALVGIVVFLPRMTRRRPAHRAEAAPLRARLTLVAGRPAAPRGSRVATARAA</sequence>
<evidence type="ECO:0000256" key="1">
    <source>
        <dbReference type="SAM" id="Phobius"/>
    </source>
</evidence>
<organism evidence="2 3">
    <name type="scientific">Lysobacter korlensis</name>
    <dbReference type="NCBI Taxonomy" id="553636"/>
    <lineage>
        <taxon>Bacteria</taxon>
        <taxon>Pseudomonadati</taxon>
        <taxon>Pseudomonadota</taxon>
        <taxon>Gammaproteobacteria</taxon>
        <taxon>Lysobacterales</taxon>
        <taxon>Lysobacteraceae</taxon>
        <taxon>Lysobacter</taxon>
    </lineage>
</organism>
<evidence type="ECO:0000313" key="2">
    <source>
        <dbReference type="EMBL" id="MFC0680657.1"/>
    </source>
</evidence>
<proteinExistence type="predicted"/>
<evidence type="ECO:0000313" key="3">
    <source>
        <dbReference type="Proteomes" id="UP001589896"/>
    </source>
</evidence>
<comment type="caution">
    <text evidence="2">The sequence shown here is derived from an EMBL/GenBank/DDBJ whole genome shotgun (WGS) entry which is preliminary data.</text>
</comment>
<keyword evidence="1" id="KW-0472">Membrane</keyword>
<dbReference type="EMBL" id="JBHLTG010000006">
    <property type="protein sequence ID" value="MFC0680657.1"/>
    <property type="molecule type" value="Genomic_DNA"/>
</dbReference>
<keyword evidence="3" id="KW-1185">Reference proteome</keyword>
<reference evidence="2 3" key="1">
    <citation type="submission" date="2024-09" db="EMBL/GenBank/DDBJ databases">
        <authorList>
            <person name="Sun Q."/>
            <person name="Mori K."/>
        </authorList>
    </citation>
    <scope>NUCLEOTIDE SEQUENCE [LARGE SCALE GENOMIC DNA]</scope>
    <source>
        <strain evidence="2 3">KCTC 23076</strain>
    </source>
</reference>
<dbReference type="Proteomes" id="UP001589896">
    <property type="component" value="Unassembled WGS sequence"/>
</dbReference>
<accession>A0ABV6RUL3</accession>
<dbReference type="RefSeq" id="WP_386672600.1">
    <property type="nucleotide sequence ID" value="NZ_JBHLTG010000006.1"/>
</dbReference>